<keyword evidence="2" id="KW-1185">Reference proteome</keyword>
<evidence type="ECO:0000313" key="1">
    <source>
        <dbReference type="EMBL" id="KAH3822634.1"/>
    </source>
</evidence>
<dbReference type="Gene3D" id="1.20.140.150">
    <property type="match status" value="1"/>
</dbReference>
<dbReference type="EMBL" id="JAIWYP010000005">
    <property type="protein sequence ID" value="KAH3822634.1"/>
    <property type="molecule type" value="Genomic_DNA"/>
</dbReference>
<reference evidence="1" key="2">
    <citation type="submission" date="2020-11" db="EMBL/GenBank/DDBJ databases">
        <authorList>
            <person name="McCartney M.A."/>
            <person name="Auch B."/>
            <person name="Kono T."/>
            <person name="Mallez S."/>
            <person name="Becker A."/>
            <person name="Gohl D.M."/>
            <person name="Silverstein K.A.T."/>
            <person name="Koren S."/>
            <person name="Bechman K.B."/>
            <person name="Herman A."/>
            <person name="Abrahante J.E."/>
            <person name="Garbe J."/>
        </authorList>
    </citation>
    <scope>NUCLEOTIDE SEQUENCE</scope>
    <source>
        <strain evidence="1">Duluth1</strain>
        <tissue evidence="1">Whole animal</tissue>
    </source>
</reference>
<organism evidence="1 2">
    <name type="scientific">Dreissena polymorpha</name>
    <name type="common">Zebra mussel</name>
    <name type="synonym">Mytilus polymorpha</name>
    <dbReference type="NCBI Taxonomy" id="45954"/>
    <lineage>
        <taxon>Eukaryota</taxon>
        <taxon>Metazoa</taxon>
        <taxon>Spiralia</taxon>
        <taxon>Lophotrochozoa</taxon>
        <taxon>Mollusca</taxon>
        <taxon>Bivalvia</taxon>
        <taxon>Autobranchia</taxon>
        <taxon>Heteroconchia</taxon>
        <taxon>Euheterodonta</taxon>
        <taxon>Imparidentia</taxon>
        <taxon>Neoheterodontei</taxon>
        <taxon>Myida</taxon>
        <taxon>Dreissenoidea</taxon>
        <taxon>Dreissenidae</taxon>
        <taxon>Dreissena</taxon>
    </lineage>
</organism>
<comment type="caution">
    <text evidence="1">The sequence shown here is derived from an EMBL/GenBank/DDBJ whole genome shotgun (WGS) entry which is preliminary data.</text>
</comment>
<protein>
    <submittedName>
        <fullName evidence="1">Uncharacterized protein</fullName>
    </submittedName>
</protein>
<name>A0A9D4JTU0_DREPO</name>
<dbReference type="AlphaFoldDB" id="A0A9D4JTU0"/>
<evidence type="ECO:0000313" key="2">
    <source>
        <dbReference type="Proteomes" id="UP000828390"/>
    </source>
</evidence>
<proteinExistence type="predicted"/>
<dbReference type="Proteomes" id="UP000828390">
    <property type="component" value="Unassembled WGS sequence"/>
</dbReference>
<sequence>MAELSNTSTGVWKLAALAALASFVLHVVGFSTTHWYDNDKTHAGLWQFCRRLLGTTVCSEVDLRDIINGLFVVEIDKCGGGVVIVVDQRHRGCLFVDGDESGGGGGNGYVFVVGAVSGYVAVDDDGRGGGSGAVSGHVAVDDDDGRGGGSGAVSGHVAIDDYYRGGGSGAVSGHVAVDDDGRGGGSGAVSGHVAVDDDSRGGGSGAVSGHVVKCVNRLSIVVVAAADGGDWHRQSRKFGFGCECGGVCGGGVRVCDGDGFVVVMAKNASALLHTTAATSTSARETANRKSAARNACGCCRNASVTAWSACLRPTTSTGAGTTDCGKNAGPQVTFSNVMGTRGTKSVVRREFPYYLYTCGSLGKKTMLAIFNG</sequence>
<accession>A0A9D4JTU0</accession>
<reference evidence="1" key="1">
    <citation type="journal article" date="2019" name="bioRxiv">
        <title>The Genome of the Zebra Mussel, Dreissena polymorpha: A Resource for Invasive Species Research.</title>
        <authorList>
            <person name="McCartney M.A."/>
            <person name="Auch B."/>
            <person name="Kono T."/>
            <person name="Mallez S."/>
            <person name="Zhang Y."/>
            <person name="Obille A."/>
            <person name="Becker A."/>
            <person name="Abrahante J.E."/>
            <person name="Garbe J."/>
            <person name="Badalamenti J.P."/>
            <person name="Herman A."/>
            <person name="Mangelson H."/>
            <person name="Liachko I."/>
            <person name="Sullivan S."/>
            <person name="Sone E.D."/>
            <person name="Koren S."/>
            <person name="Silverstein K.A.T."/>
            <person name="Beckman K.B."/>
            <person name="Gohl D.M."/>
        </authorList>
    </citation>
    <scope>NUCLEOTIDE SEQUENCE</scope>
    <source>
        <strain evidence="1">Duluth1</strain>
        <tissue evidence="1">Whole animal</tissue>
    </source>
</reference>
<gene>
    <name evidence="1" type="ORF">DPMN_124423</name>
</gene>